<accession>A0A3M7P5T4</accession>
<dbReference type="EMBL" id="REGN01013073">
    <property type="protein sequence ID" value="RMZ94412.1"/>
    <property type="molecule type" value="Genomic_DNA"/>
</dbReference>
<dbReference type="OrthoDB" id="10203939at2759"/>
<dbReference type="AlphaFoldDB" id="A0A3M7P5T4"/>
<sequence>MIFFNKYLTKLYSVFNDSNRRNERLFNLLKYDNPIYLFKKKSFNEPLMSNKSHNIKEHHSAPLFLSGAEQVVGESASVIDLNK</sequence>
<protein>
    <submittedName>
        <fullName evidence="1">Uncharacterized protein</fullName>
    </submittedName>
</protein>
<reference evidence="1 2" key="1">
    <citation type="journal article" date="2018" name="Sci. Rep.">
        <title>Genomic signatures of local adaptation to the degree of environmental predictability in rotifers.</title>
        <authorList>
            <person name="Franch-Gras L."/>
            <person name="Hahn C."/>
            <person name="Garcia-Roger E.M."/>
            <person name="Carmona M.J."/>
            <person name="Serra M."/>
            <person name="Gomez A."/>
        </authorList>
    </citation>
    <scope>NUCLEOTIDE SEQUENCE [LARGE SCALE GENOMIC DNA]</scope>
    <source>
        <strain evidence="1">HYR1</strain>
    </source>
</reference>
<comment type="caution">
    <text evidence="1">The sequence shown here is derived from an EMBL/GenBank/DDBJ whole genome shotgun (WGS) entry which is preliminary data.</text>
</comment>
<keyword evidence="2" id="KW-1185">Reference proteome</keyword>
<gene>
    <name evidence="1" type="ORF">BpHYR1_008560</name>
</gene>
<evidence type="ECO:0000313" key="2">
    <source>
        <dbReference type="Proteomes" id="UP000276133"/>
    </source>
</evidence>
<name>A0A3M7P5T4_BRAPC</name>
<dbReference type="Proteomes" id="UP000276133">
    <property type="component" value="Unassembled WGS sequence"/>
</dbReference>
<proteinExistence type="predicted"/>
<organism evidence="1 2">
    <name type="scientific">Brachionus plicatilis</name>
    <name type="common">Marine rotifer</name>
    <name type="synonym">Brachionus muelleri</name>
    <dbReference type="NCBI Taxonomy" id="10195"/>
    <lineage>
        <taxon>Eukaryota</taxon>
        <taxon>Metazoa</taxon>
        <taxon>Spiralia</taxon>
        <taxon>Gnathifera</taxon>
        <taxon>Rotifera</taxon>
        <taxon>Eurotatoria</taxon>
        <taxon>Monogononta</taxon>
        <taxon>Pseudotrocha</taxon>
        <taxon>Ploima</taxon>
        <taxon>Brachionidae</taxon>
        <taxon>Brachionus</taxon>
    </lineage>
</organism>
<evidence type="ECO:0000313" key="1">
    <source>
        <dbReference type="EMBL" id="RMZ94412.1"/>
    </source>
</evidence>